<sequence>MGKRNKRPPKSKRVGPDEVFSRGSLQLARFGDKVVLSSSRSEKDHAALIARLAERYPELVKEIDLLVEDIVAAIGVLPPNQLMQRAWWEYFMSSRNITVETDVKEDNAIALRMIDYVQSVIAAAPRGEPQKAELSDEDWKALRNDVAKLYKKLNIEHSLCYTARAKVTTEGYSDEMQELLVRAQLQWCNVRGDYYQVHQIGVLSDLLRPQSELIEAAYGVTTETLVAELAKIWRALIFGLHDAKTVFDKARIETMDEVQRMIQEGHDAVGSSTVPELIDIAARTLGHKEVLDATVQAMVGIIPLHTSRGERLVNCRGLPFTLAFCAAREWHE</sequence>
<comment type="caution">
    <text evidence="1">The sequence shown here is derived from an EMBL/GenBank/DDBJ whole genome shotgun (WGS) entry which is preliminary data.</text>
</comment>
<protein>
    <submittedName>
        <fullName evidence="1">Uncharacterized protein</fullName>
    </submittedName>
</protein>
<organism evidence="1 2">
    <name type="scientific">Burkholderia cepacia</name>
    <name type="common">Pseudomonas cepacia</name>
    <dbReference type="NCBI Taxonomy" id="292"/>
    <lineage>
        <taxon>Bacteria</taxon>
        <taxon>Pseudomonadati</taxon>
        <taxon>Pseudomonadota</taxon>
        <taxon>Betaproteobacteria</taxon>
        <taxon>Burkholderiales</taxon>
        <taxon>Burkholderiaceae</taxon>
        <taxon>Burkholderia</taxon>
        <taxon>Burkholderia cepacia complex</taxon>
    </lineage>
</organism>
<accession>A0A2S8J3X2</accession>
<dbReference type="EMBL" id="PUIQ01000002">
    <property type="protein sequence ID" value="PQP21695.1"/>
    <property type="molecule type" value="Genomic_DNA"/>
</dbReference>
<evidence type="ECO:0000313" key="2">
    <source>
        <dbReference type="Proteomes" id="UP000238206"/>
    </source>
</evidence>
<feature type="non-terminal residue" evidence="1">
    <location>
        <position position="332"/>
    </location>
</feature>
<dbReference type="Proteomes" id="UP000238206">
    <property type="component" value="Unassembled WGS sequence"/>
</dbReference>
<proteinExistence type="predicted"/>
<evidence type="ECO:0000313" key="1">
    <source>
        <dbReference type="EMBL" id="PQP21695.1"/>
    </source>
</evidence>
<dbReference type="AlphaFoldDB" id="A0A2S8J3X2"/>
<name>A0A2S8J3X2_BURCE</name>
<gene>
    <name evidence="1" type="ORF">C5615_01905</name>
</gene>
<reference evidence="1 2" key="1">
    <citation type="submission" date="2018-02" db="EMBL/GenBank/DDBJ databases">
        <title>Draft genome sequencing of Burkholderia cepacia Y14-15.</title>
        <authorList>
            <person name="Zheng B.-X."/>
        </authorList>
    </citation>
    <scope>NUCLEOTIDE SEQUENCE [LARGE SCALE GENOMIC DNA]</scope>
    <source>
        <strain evidence="1 2">Y14-15</strain>
    </source>
</reference>